<keyword evidence="2" id="KW-1185">Reference proteome</keyword>
<gene>
    <name evidence="1" type="ORF">PoB_006417800</name>
</gene>
<accession>A0AAV4D0V7</accession>
<evidence type="ECO:0000313" key="1">
    <source>
        <dbReference type="EMBL" id="GFO37673.1"/>
    </source>
</evidence>
<proteinExistence type="predicted"/>
<protein>
    <submittedName>
        <fullName evidence="1">Uncharacterized protein</fullName>
    </submittedName>
</protein>
<comment type="caution">
    <text evidence="1">The sequence shown here is derived from an EMBL/GenBank/DDBJ whole genome shotgun (WGS) entry which is preliminary data.</text>
</comment>
<dbReference type="AlphaFoldDB" id="A0AAV4D0V7"/>
<name>A0AAV4D0V7_9GAST</name>
<dbReference type="Proteomes" id="UP000735302">
    <property type="component" value="Unassembled WGS sequence"/>
</dbReference>
<sequence>MATQLLDAIIRIRATFIINGKCCHDFAPSQSMIDGHANWKETTTPFPQMATAASSTPKQSEIETEELIQASLVMPDE</sequence>
<dbReference type="EMBL" id="BLXT01007282">
    <property type="protein sequence ID" value="GFO37673.1"/>
    <property type="molecule type" value="Genomic_DNA"/>
</dbReference>
<evidence type="ECO:0000313" key="2">
    <source>
        <dbReference type="Proteomes" id="UP000735302"/>
    </source>
</evidence>
<reference evidence="1 2" key="1">
    <citation type="journal article" date="2021" name="Elife">
        <title>Chloroplast acquisition without the gene transfer in kleptoplastic sea slugs, Plakobranchus ocellatus.</title>
        <authorList>
            <person name="Maeda T."/>
            <person name="Takahashi S."/>
            <person name="Yoshida T."/>
            <person name="Shimamura S."/>
            <person name="Takaki Y."/>
            <person name="Nagai Y."/>
            <person name="Toyoda A."/>
            <person name="Suzuki Y."/>
            <person name="Arimoto A."/>
            <person name="Ishii H."/>
            <person name="Satoh N."/>
            <person name="Nishiyama T."/>
            <person name="Hasebe M."/>
            <person name="Maruyama T."/>
            <person name="Minagawa J."/>
            <person name="Obokata J."/>
            <person name="Shigenobu S."/>
        </authorList>
    </citation>
    <scope>NUCLEOTIDE SEQUENCE [LARGE SCALE GENOMIC DNA]</scope>
</reference>
<organism evidence="1 2">
    <name type="scientific">Plakobranchus ocellatus</name>
    <dbReference type="NCBI Taxonomy" id="259542"/>
    <lineage>
        <taxon>Eukaryota</taxon>
        <taxon>Metazoa</taxon>
        <taxon>Spiralia</taxon>
        <taxon>Lophotrochozoa</taxon>
        <taxon>Mollusca</taxon>
        <taxon>Gastropoda</taxon>
        <taxon>Heterobranchia</taxon>
        <taxon>Euthyneura</taxon>
        <taxon>Panpulmonata</taxon>
        <taxon>Sacoglossa</taxon>
        <taxon>Placobranchoidea</taxon>
        <taxon>Plakobranchidae</taxon>
        <taxon>Plakobranchus</taxon>
    </lineage>
</organism>